<feature type="transmembrane region" description="Helical" evidence="2">
    <location>
        <begin position="168"/>
        <end position="191"/>
    </location>
</feature>
<keyword evidence="2" id="KW-0472">Membrane</keyword>
<dbReference type="AlphaFoldDB" id="A0A929FYP7"/>
<organism evidence="3 4">
    <name type="scientific">Saccharopolyspora montiporae</name>
    <dbReference type="NCBI Taxonomy" id="2781240"/>
    <lineage>
        <taxon>Bacteria</taxon>
        <taxon>Bacillati</taxon>
        <taxon>Actinomycetota</taxon>
        <taxon>Actinomycetes</taxon>
        <taxon>Pseudonocardiales</taxon>
        <taxon>Pseudonocardiaceae</taxon>
        <taxon>Saccharopolyspora</taxon>
    </lineage>
</organism>
<keyword evidence="4" id="KW-1185">Reference proteome</keyword>
<feature type="transmembrane region" description="Helical" evidence="2">
    <location>
        <begin position="86"/>
        <end position="107"/>
    </location>
</feature>
<accession>A0A929FYP7</accession>
<evidence type="ECO:0000313" key="3">
    <source>
        <dbReference type="EMBL" id="MBE9376041.1"/>
    </source>
</evidence>
<evidence type="ECO:0000256" key="1">
    <source>
        <dbReference type="SAM" id="MobiDB-lite"/>
    </source>
</evidence>
<keyword evidence="2" id="KW-1133">Transmembrane helix</keyword>
<reference evidence="3" key="1">
    <citation type="submission" date="2020-10" db="EMBL/GenBank/DDBJ databases">
        <title>Diversity and distribution of actinomycetes associated with coral in the coast of Hainan.</title>
        <authorList>
            <person name="Li F."/>
        </authorList>
    </citation>
    <scope>NUCLEOTIDE SEQUENCE</scope>
    <source>
        <strain evidence="3">HNM0983</strain>
    </source>
</reference>
<name>A0A929FYP7_9PSEU</name>
<keyword evidence="2" id="KW-0812">Transmembrane</keyword>
<dbReference type="Proteomes" id="UP000598360">
    <property type="component" value="Unassembled WGS sequence"/>
</dbReference>
<evidence type="ECO:0000313" key="4">
    <source>
        <dbReference type="Proteomes" id="UP000598360"/>
    </source>
</evidence>
<feature type="transmembrane region" description="Helical" evidence="2">
    <location>
        <begin position="197"/>
        <end position="218"/>
    </location>
</feature>
<protein>
    <submittedName>
        <fullName evidence="3">Glucosyltransferase</fullName>
    </submittedName>
</protein>
<dbReference type="EMBL" id="JADEYC010000030">
    <property type="protein sequence ID" value="MBE9376041.1"/>
    <property type="molecule type" value="Genomic_DNA"/>
</dbReference>
<feature type="transmembrane region" description="Helical" evidence="2">
    <location>
        <begin position="143"/>
        <end position="161"/>
    </location>
</feature>
<comment type="caution">
    <text evidence="3">The sequence shown here is derived from an EMBL/GenBank/DDBJ whole genome shotgun (WGS) entry which is preliminary data.</text>
</comment>
<proteinExistence type="predicted"/>
<feature type="transmembrane region" description="Helical" evidence="2">
    <location>
        <begin position="289"/>
        <end position="307"/>
    </location>
</feature>
<feature type="transmembrane region" description="Helical" evidence="2">
    <location>
        <begin position="327"/>
        <end position="345"/>
    </location>
</feature>
<feature type="transmembrane region" description="Helical" evidence="2">
    <location>
        <begin position="253"/>
        <end position="280"/>
    </location>
</feature>
<evidence type="ECO:0000256" key="2">
    <source>
        <dbReference type="SAM" id="Phobius"/>
    </source>
</evidence>
<gene>
    <name evidence="3" type="ORF">IQ251_16440</name>
</gene>
<sequence length="461" mass="48996">MRWPQGRARVFWLSLGWVVLATLLQLMRGPGNRAAHVIWAEDGGVFFNQALRHDFWHNLFAPHAGYFQVVCRLLAQPAAHLPIEWVAVWFAISGALVVALISLLVFFTSRTILTSTWAPLLLAGLVPLLPQAGYEVNANISNLHWYLAYAAFWVLLAAPSSRRGRAGACFIVVLAALSDPLTALVLPAALVSPRRRASVIPAAAMVAALGLQATIYLGQADSYSNSATSVGDLFWIYGLRVGASAVTGDRSLIPFYTALGLAGVAAVGVLGCVALALLVIRAERGARRIAVAALLISVAYLVVPLGLRGTTSLLDREQFSINGSRYTLVPLLLLWACLVVLLDNVSTRTSSRRFPLSARTTGLVLTCLAGVQLLSDVGAPTVRSEATRWSAELQAAREECAAPPEDRAPQSAPLVADHDGSGSVPIVPGPDDVSIEVAPVPPPGEPVTFAIVLPCSTLRSS</sequence>
<feature type="region of interest" description="Disordered" evidence="1">
    <location>
        <begin position="402"/>
        <end position="422"/>
    </location>
</feature>